<feature type="compositionally biased region" description="Basic residues" evidence="8">
    <location>
        <begin position="241"/>
        <end position="250"/>
    </location>
</feature>
<feature type="region of interest" description="Disordered" evidence="8">
    <location>
        <begin position="216"/>
        <end position="278"/>
    </location>
</feature>
<keyword evidence="5 7" id="KW-0508">mRNA splicing</keyword>
<dbReference type="GO" id="GO:0005681">
    <property type="term" value="C:spliceosomal complex"/>
    <property type="evidence" value="ECO:0007669"/>
    <property type="project" value="UniProtKB-KW"/>
</dbReference>
<evidence type="ECO:0000256" key="8">
    <source>
        <dbReference type="SAM" id="MobiDB-lite"/>
    </source>
</evidence>
<dbReference type="InterPro" id="IPR005037">
    <property type="entry name" value="PRP38"/>
</dbReference>
<dbReference type="GO" id="GO:0000398">
    <property type="term" value="P:mRNA splicing, via spliceosome"/>
    <property type="evidence" value="ECO:0007669"/>
    <property type="project" value="UniProtKB-UniRule"/>
</dbReference>
<keyword evidence="3 7" id="KW-0507">mRNA processing</keyword>
<evidence type="ECO:0000256" key="4">
    <source>
        <dbReference type="ARBA" id="ARBA00022728"/>
    </source>
</evidence>
<proteinExistence type="inferred from homology"/>
<accession>A0A0K0FMJ1</accession>
<organism evidence="9 10">
    <name type="scientific">Strongyloides venezuelensis</name>
    <name type="common">Threadworm</name>
    <dbReference type="NCBI Taxonomy" id="75913"/>
    <lineage>
        <taxon>Eukaryota</taxon>
        <taxon>Metazoa</taxon>
        <taxon>Ecdysozoa</taxon>
        <taxon>Nematoda</taxon>
        <taxon>Chromadorea</taxon>
        <taxon>Rhabditida</taxon>
        <taxon>Tylenchina</taxon>
        <taxon>Panagrolaimomorpha</taxon>
        <taxon>Strongyloidoidea</taxon>
        <taxon>Strongyloididae</taxon>
        <taxon>Strongyloides</taxon>
    </lineage>
</organism>
<comment type="function">
    <text evidence="7">Required for pre-mRNA splicing.</text>
</comment>
<keyword evidence="9" id="KW-1185">Reference proteome</keyword>
<evidence type="ECO:0000256" key="3">
    <source>
        <dbReference type="ARBA" id="ARBA00022664"/>
    </source>
</evidence>
<evidence type="ECO:0000313" key="10">
    <source>
        <dbReference type="WBParaSite" id="SVE_1021800.1"/>
    </source>
</evidence>
<keyword evidence="4 7" id="KW-0747">Spliceosome</keyword>
<reference evidence="9" key="1">
    <citation type="submission" date="2014-07" db="EMBL/GenBank/DDBJ databases">
        <authorList>
            <person name="Martin A.A"/>
            <person name="De Silva N."/>
        </authorList>
    </citation>
    <scope>NUCLEOTIDE SEQUENCE</scope>
</reference>
<dbReference type="WBParaSite" id="SVE_1021800.1">
    <property type="protein sequence ID" value="SVE_1021800.1"/>
    <property type="gene ID" value="SVE_1021800"/>
</dbReference>
<evidence type="ECO:0000256" key="2">
    <source>
        <dbReference type="ARBA" id="ARBA00006164"/>
    </source>
</evidence>
<dbReference type="PANTHER" id="PTHR23142">
    <property type="entry name" value="PRE-MRNA-SPLICING FACTOR 38A-RELATED"/>
    <property type="match status" value="1"/>
</dbReference>
<feature type="region of interest" description="Disordered" evidence="8">
    <location>
        <begin position="291"/>
        <end position="311"/>
    </location>
</feature>
<reference evidence="10" key="2">
    <citation type="submission" date="2015-08" db="UniProtKB">
        <authorList>
            <consortium name="WormBaseParasite"/>
        </authorList>
    </citation>
    <scope>IDENTIFICATION</scope>
</reference>
<evidence type="ECO:0000313" key="9">
    <source>
        <dbReference type="Proteomes" id="UP000035680"/>
    </source>
</evidence>
<evidence type="ECO:0000256" key="7">
    <source>
        <dbReference type="RuleBase" id="RU367025"/>
    </source>
</evidence>
<dbReference type="AlphaFoldDB" id="A0A0K0FMJ1"/>
<protein>
    <recommendedName>
        <fullName evidence="7">Pre-mRNA-splicing factor 38</fullName>
    </recommendedName>
</protein>
<feature type="compositionally biased region" description="Basic and acidic residues" evidence="8">
    <location>
        <begin position="216"/>
        <end position="227"/>
    </location>
</feature>
<sequence>MDSYEVEYEDDPNDTAIPNIQKITRGNNTLPEYGNRQTMNLNNLLYTNIIESVYWKEYLHSLTTFHQVQDEIIKKVKYLEPWEHGSRNQSSSCIGVRGVSAGGRVTTAFCLLYKLFTIKLTRKQIVSMINNEQNTYLRAIGFLYIRYCQPPKDLYDWFEPYLDDKNTIVIKSRNGSEVTIGEMVTQLLKNLDFYGTLLPRIPVPIQNIIDKKIGVDDKGDYGRDRSGKYSSSDKVSDSRSHSRRHRRSSRSPHDSRREDRKHRSRSKSHERNKEYYSSKLTKIKDKICSHHRRHHHCSKHQRICPKKVKKL</sequence>
<evidence type="ECO:0000256" key="1">
    <source>
        <dbReference type="ARBA" id="ARBA00004123"/>
    </source>
</evidence>
<evidence type="ECO:0000256" key="6">
    <source>
        <dbReference type="ARBA" id="ARBA00023242"/>
    </source>
</evidence>
<comment type="subcellular location">
    <subcellularLocation>
        <location evidence="1 7">Nucleus</location>
    </subcellularLocation>
</comment>
<dbReference type="Proteomes" id="UP000035680">
    <property type="component" value="Unassembled WGS sequence"/>
</dbReference>
<dbReference type="STRING" id="75913.A0A0K0FMJ1"/>
<keyword evidence="6 7" id="KW-0539">Nucleus</keyword>
<comment type="similarity">
    <text evidence="2 7">Belongs to the PRP38 family.</text>
</comment>
<feature type="compositionally biased region" description="Basic and acidic residues" evidence="8">
    <location>
        <begin position="267"/>
        <end position="278"/>
    </location>
</feature>
<dbReference type="Pfam" id="PF03371">
    <property type="entry name" value="PRP38"/>
    <property type="match status" value="1"/>
</dbReference>
<name>A0A0K0FMJ1_STRVS</name>
<evidence type="ECO:0000256" key="5">
    <source>
        <dbReference type="ARBA" id="ARBA00023187"/>
    </source>
</evidence>